<dbReference type="Proteomes" id="UP000280475">
    <property type="component" value="Chromosome"/>
</dbReference>
<dbReference type="AlphaFoldDB" id="A0A3G5FKF7"/>
<proteinExistence type="predicted"/>
<sequence>MGFYLSEHTRTMAEIEQSELAIIEPKPEMTPEEILTVLTEARVKNKKWQYKQMRLLTINTCPIQQVLLVVMTKAPL</sequence>
<accession>A0A3G5FKF7</accession>
<name>A0A3G5FKF7_TETHA</name>
<reference evidence="1 2" key="1">
    <citation type="journal article" date="2012" name="Int. J. Syst. Evol. Microbiol.">
        <title>Characterization of Tetragenococcus strains from sugar thick juice reveals a novel species, Tetragenococcus osmophilus sp. nov., and divides Tetragenococcus halophilus into two subspecies, T. halophilus subsp. halophilus subsp. nov. and T. halophilus subsp. flandriensis subsp. nov.</title>
        <authorList>
            <person name="Juste A."/>
            <person name="Van Trappen S."/>
            <person name="Verreth C."/>
            <person name="Cleenwerck I."/>
            <person name="De Vos P."/>
            <person name="Lievens B."/>
            <person name="Willems K.A."/>
        </authorList>
    </citation>
    <scope>NUCLEOTIDE SEQUENCE [LARGE SCALE GENOMIC DNA]</scope>
    <source>
        <strain evidence="1 2">LMG 26042</strain>
    </source>
</reference>
<evidence type="ECO:0000313" key="1">
    <source>
        <dbReference type="EMBL" id="AYW50779.1"/>
    </source>
</evidence>
<organism evidence="1 2">
    <name type="scientific">Tetragenococcus halophilus</name>
    <name type="common">Pediococcus halophilus</name>
    <dbReference type="NCBI Taxonomy" id="51669"/>
    <lineage>
        <taxon>Bacteria</taxon>
        <taxon>Bacillati</taxon>
        <taxon>Bacillota</taxon>
        <taxon>Bacilli</taxon>
        <taxon>Lactobacillales</taxon>
        <taxon>Enterococcaceae</taxon>
        <taxon>Tetragenococcus</taxon>
    </lineage>
</organism>
<gene>
    <name evidence="1" type="ORF">C7H83_10025</name>
</gene>
<evidence type="ECO:0000313" key="2">
    <source>
        <dbReference type="Proteomes" id="UP000280475"/>
    </source>
</evidence>
<protein>
    <submittedName>
        <fullName evidence="1">Uncharacterized protein</fullName>
    </submittedName>
</protein>
<dbReference type="EMBL" id="CP027768">
    <property type="protein sequence ID" value="AYW50779.1"/>
    <property type="molecule type" value="Genomic_DNA"/>
</dbReference>